<organism evidence="7 8">
    <name type="scientific">Castilleja foliolosa</name>
    <dbReference type="NCBI Taxonomy" id="1961234"/>
    <lineage>
        <taxon>Eukaryota</taxon>
        <taxon>Viridiplantae</taxon>
        <taxon>Streptophyta</taxon>
        <taxon>Embryophyta</taxon>
        <taxon>Tracheophyta</taxon>
        <taxon>Spermatophyta</taxon>
        <taxon>Magnoliopsida</taxon>
        <taxon>eudicotyledons</taxon>
        <taxon>Gunneridae</taxon>
        <taxon>Pentapetalae</taxon>
        <taxon>asterids</taxon>
        <taxon>lamiids</taxon>
        <taxon>Lamiales</taxon>
        <taxon>Orobanchaceae</taxon>
        <taxon>Pedicularideae</taxon>
        <taxon>Castillejinae</taxon>
        <taxon>Castilleja</taxon>
    </lineage>
</organism>
<dbReference type="InterPro" id="IPR002213">
    <property type="entry name" value="UDP_glucos_trans"/>
</dbReference>
<keyword evidence="3 4" id="KW-0808">Transferase</keyword>
<dbReference type="InterPro" id="IPR035595">
    <property type="entry name" value="UDP_glycos_trans_CS"/>
</dbReference>
<comment type="caution">
    <text evidence="7">The sequence shown here is derived from an EMBL/GenBank/DDBJ whole genome shotgun (WGS) entry which is preliminary data.</text>
</comment>
<comment type="similarity">
    <text evidence="1 4">Belongs to the UDP-glycosyltransferase family.</text>
</comment>
<keyword evidence="8" id="KW-1185">Reference proteome</keyword>
<protein>
    <recommendedName>
        <fullName evidence="5">Glycosyltransferase</fullName>
        <ecNumber evidence="5">2.4.1.-</ecNumber>
    </recommendedName>
</protein>
<dbReference type="Proteomes" id="UP001632038">
    <property type="component" value="Unassembled WGS sequence"/>
</dbReference>
<dbReference type="PANTHER" id="PTHR48044:SF48">
    <property type="entry name" value="GLYCOSYLTRANSFERASE"/>
    <property type="match status" value="1"/>
</dbReference>
<evidence type="ECO:0000256" key="3">
    <source>
        <dbReference type="ARBA" id="ARBA00022679"/>
    </source>
</evidence>
<dbReference type="CDD" id="cd03784">
    <property type="entry name" value="GT1_Gtf-like"/>
    <property type="match status" value="1"/>
</dbReference>
<evidence type="ECO:0000313" key="8">
    <source>
        <dbReference type="Proteomes" id="UP001632038"/>
    </source>
</evidence>
<dbReference type="GO" id="GO:0016138">
    <property type="term" value="P:glycoside biosynthetic process"/>
    <property type="evidence" value="ECO:0007669"/>
    <property type="project" value="UniProtKB-ARBA"/>
</dbReference>
<keyword evidence="2 4" id="KW-0328">Glycosyltransferase</keyword>
<evidence type="ECO:0000256" key="2">
    <source>
        <dbReference type="ARBA" id="ARBA00022676"/>
    </source>
</evidence>
<dbReference type="Pfam" id="PF00201">
    <property type="entry name" value="UDPGT"/>
    <property type="match status" value="1"/>
</dbReference>
<evidence type="ECO:0000259" key="6">
    <source>
        <dbReference type="Pfam" id="PF26168"/>
    </source>
</evidence>
<sequence length="455" mass="50801">MEQTQVSVVMVPIPSQSHLNQLLCLAALISSHNLPVHFLGSATHNRQVKLRHTNLNPNNISKIQFHDLPTPPIDSPDPTTNPDKFPAHMLPAVLAYVGLCRPIGELIQEMSANTKKIVLIYDRLIAEAVSEAVSIPNVESYAFNCLSGFDLFHILWETMGKPFSIQGETMFSIRDFFPEEMMGLMVSKPDRFKDRAGDIHNTIRLIDGNYIDLLAREEIGGKTEQWALSPMLKPNVSIDHDTRTRHKCLDWLDGQAPGSVIYVSFGTNVALSEDETSEIALGLEQSKQKFVWVLRDADRADIFSREVRKIELLDGFEERVGENGIVVRDWAPQVEILAHKSTGGFMSHCGWNSCLESLVTGVPILAWPMHTDQPLNAIFMTSVLKTGLVVREWADREKLVKASIIKNVIERLMGSEEGDEVRKRAAEISVAVGKAAEEGGELSREMESFIAHISK</sequence>
<dbReference type="GO" id="GO:0008194">
    <property type="term" value="F:UDP-glycosyltransferase activity"/>
    <property type="evidence" value="ECO:0007669"/>
    <property type="project" value="UniProtKB-ARBA"/>
</dbReference>
<dbReference type="Pfam" id="PF26168">
    <property type="entry name" value="Glyco_transf_N"/>
    <property type="match status" value="1"/>
</dbReference>
<dbReference type="InterPro" id="IPR058980">
    <property type="entry name" value="Glyco_transf_N"/>
</dbReference>
<dbReference type="EC" id="2.4.1.-" evidence="5"/>
<feature type="domain" description="Glycosyltransferase N-terminal" evidence="6">
    <location>
        <begin position="5"/>
        <end position="231"/>
    </location>
</feature>
<evidence type="ECO:0000256" key="4">
    <source>
        <dbReference type="RuleBase" id="RU003718"/>
    </source>
</evidence>
<name>A0ABD3CV09_9LAMI</name>
<dbReference type="EMBL" id="JAVIJP010000032">
    <property type="protein sequence ID" value="KAL3632500.1"/>
    <property type="molecule type" value="Genomic_DNA"/>
</dbReference>
<dbReference type="FunFam" id="3.40.50.2000:FF:000060">
    <property type="entry name" value="Glycosyltransferase"/>
    <property type="match status" value="1"/>
</dbReference>
<evidence type="ECO:0000256" key="5">
    <source>
        <dbReference type="RuleBase" id="RU362057"/>
    </source>
</evidence>
<dbReference type="Gene3D" id="3.40.50.2000">
    <property type="entry name" value="Glycogen Phosphorylase B"/>
    <property type="match status" value="2"/>
</dbReference>
<gene>
    <name evidence="7" type="ORF">CASFOL_025484</name>
</gene>
<dbReference type="AlphaFoldDB" id="A0ABD3CV09"/>
<reference evidence="8" key="1">
    <citation type="journal article" date="2024" name="IScience">
        <title>Strigolactones Initiate the Formation of Haustorium-like Structures in Castilleja.</title>
        <authorList>
            <person name="Buerger M."/>
            <person name="Peterson D."/>
            <person name="Chory J."/>
        </authorList>
    </citation>
    <scope>NUCLEOTIDE SEQUENCE [LARGE SCALE GENOMIC DNA]</scope>
</reference>
<evidence type="ECO:0000313" key="7">
    <source>
        <dbReference type="EMBL" id="KAL3632500.1"/>
    </source>
</evidence>
<dbReference type="PROSITE" id="PS00375">
    <property type="entry name" value="UDPGT"/>
    <property type="match status" value="1"/>
</dbReference>
<proteinExistence type="inferred from homology"/>
<dbReference type="SUPFAM" id="SSF53756">
    <property type="entry name" value="UDP-Glycosyltransferase/glycogen phosphorylase"/>
    <property type="match status" value="1"/>
</dbReference>
<dbReference type="PANTHER" id="PTHR48044">
    <property type="entry name" value="GLYCOSYLTRANSFERASE"/>
    <property type="match status" value="1"/>
</dbReference>
<evidence type="ECO:0000256" key="1">
    <source>
        <dbReference type="ARBA" id="ARBA00009995"/>
    </source>
</evidence>
<accession>A0ABD3CV09</accession>